<accession>A0A0E0KTY1</accession>
<dbReference type="EnsemblPlants" id="OPUNC04G19440.2">
    <property type="protein sequence ID" value="OPUNC04G19440.2"/>
    <property type="gene ID" value="OPUNC04G19440"/>
</dbReference>
<dbReference type="Gramene" id="OPUNC04G19440.1">
    <property type="protein sequence ID" value="OPUNC04G19440.1"/>
    <property type="gene ID" value="OPUNC04G19440"/>
</dbReference>
<keyword evidence="2" id="KW-1185">Reference proteome</keyword>
<reference evidence="1" key="2">
    <citation type="submission" date="2018-05" db="EMBL/GenBank/DDBJ databases">
        <title>OpunRS2 (Oryza punctata Reference Sequence Version 2).</title>
        <authorList>
            <person name="Zhang J."/>
            <person name="Kudrna D."/>
            <person name="Lee S."/>
            <person name="Talag J."/>
            <person name="Welchert J."/>
            <person name="Wing R.A."/>
        </authorList>
    </citation>
    <scope>NUCLEOTIDE SEQUENCE [LARGE SCALE GENOMIC DNA]</scope>
</reference>
<organism evidence="1">
    <name type="scientific">Oryza punctata</name>
    <name type="common">Red rice</name>
    <dbReference type="NCBI Taxonomy" id="4537"/>
    <lineage>
        <taxon>Eukaryota</taxon>
        <taxon>Viridiplantae</taxon>
        <taxon>Streptophyta</taxon>
        <taxon>Embryophyta</taxon>
        <taxon>Tracheophyta</taxon>
        <taxon>Spermatophyta</taxon>
        <taxon>Magnoliopsida</taxon>
        <taxon>Liliopsida</taxon>
        <taxon>Poales</taxon>
        <taxon>Poaceae</taxon>
        <taxon>BOP clade</taxon>
        <taxon>Oryzoideae</taxon>
        <taxon>Oryzeae</taxon>
        <taxon>Oryzinae</taxon>
        <taxon>Oryza</taxon>
    </lineage>
</organism>
<dbReference type="AlphaFoldDB" id="A0A0E0KTY1"/>
<dbReference type="Gramene" id="OPUNC04G19440.2">
    <property type="protein sequence ID" value="OPUNC04G19440.2"/>
    <property type="gene ID" value="OPUNC04G19440"/>
</dbReference>
<evidence type="ECO:0000313" key="2">
    <source>
        <dbReference type="Proteomes" id="UP000026962"/>
    </source>
</evidence>
<protein>
    <submittedName>
        <fullName evidence="1">Uncharacterized protein</fullName>
    </submittedName>
</protein>
<sequence length="51" mass="5850">MSETFINYTKEDGSTVVWEGDLELFKKMTSLEPRKRPSAADIIIRDACSLR</sequence>
<evidence type="ECO:0000313" key="1">
    <source>
        <dbReference type="EnsemblPlants" id="OPUNC04G19440.1"/>
    </source>
</evidence>
<dbReference type="HOGENOM" id="CLU_3109758_0_0_1"/>
<dbReference type="Proteomes" id="UP000026962">
    <property type="component" value="Chromosome 4"/>
</dbReference>
<name>A0A0E0KTY1_ORYPU</name>
<reference evidence="1" key="1">
    <citation type="submission" date="2015-04" db="UniProtKB">
        <authorList>
            <consortium name="EnsemblPlants"/>
        </authorList>
    </citation>
    <scope>IDENTIFICATION</scope>
</reference>
<proteinExistence type="predicted"/>
<dbReference type="EnsemblPlants" id="OPUNC04G19440.1">
    <property type="protein sequence ID" value="OPUNC04G19440.1"/>
    <property type="gene ID" value="OPUNC04G19440"/>
</dbReference>